<comment type="caution">
    <text evidence="6">The sequence shown here is derived from an EMBL/GenBank/DDBJ whole genome shotgun (WGS) entry which is preliminary data.</text>
</comment>
<protein>
    <submittedName>
        <fullName evidence="6">(4Fe-4S)-binding protein</fullName>
    </submittedName>
</protein>
<dbReference type="Pfam" id="PF00037">
    <property type="entry name" value="Fer4"/>
    <property type="match status" value="1"/>
</dbReference>
<keyword evidence="2" id="KW-0479">Metal-binding</keyword>
<dbReference type="EMBL" id="DPXL01000015">
    <property type="protein sequence ID" value="HCM30424.1"/>
    <property type="molecule type" value="Genomic_DNA"/>
</dbReference>
<sequence>MALHITQQCINCDMCLPECPNDAIYEGIKIYEIDAERCTECVGFYEQETCMAVCPIDCIEPNPQYIETQEQLLEKFKHLNLFKKQNE</sequence>
<dbReference type="GO" id="GO:0046872">
    <property type="term" value="F:metal ion binding"/>
    <property type="evidence" value="ECO:0007669"/>
    <property type="project" value="UniProtKB-KW"/>
</dbReference>
<dbReference type="Gene3D" id="3.30.70.20">
    <property type="match status" value="1"/>
</dbReference>
<dbReference type="RefSeq" id="WP_248089049.1">
    <property type="nucleotide sequence ID" value="NZ_CP157451.1"/>
</dbReference>
<dbReference type="NCBIfam" id="NF033683">
    <property type="entry name" value="di_4Fe-4S_YfhL"/>
    <property type="match status" value="1"/>
</dbReference>
<feature type="domain" description="4Fe-4S ferredoxin-type" evidence="5">
    <location>
        <begin position="1"/>
        <end position="24"/>
    </location>
</feature>
<reference evidence="6 7" key="1">
    <citation type="journal article" date="2018" name="Nat. Biotechnol.">
        <title>A standardized bacterial taxonomy based on genome phylogeny substantially revises the tree of life.</title>
        <authorList>
            <person name="Parks D.H."/>
            <person name="Chuvochina M."/>
            <person name="Waite D.W."/>
            <person name="Rinke C."/>
            <person name="Skarshewski A."/>
            <person name="Chaumeil P.A."/>
            <person name="Hugenholtz P."/>
        </authorList>
    </citation>
    <scope>NUCLEOTIDE SEQUENCE [LARGE SCALE GENOMIC DNA]</scope>
    <source>
        <strain evidence="6">UBA10045</strain>
    </source>
</reference>
<evidence type="ECO:0000256" key="1">
    <source>
        <dbReference type="ARBA" id="ARBA00022485"/>
    </source>
</evidence>
<organism evidence="6 7">
    <name type="scientific">Acinetobacter radioresistens</name>
    <dbReference type="NCBI Taxonomy" id="40216"/>
    <lineage>
        <taxon>Bacteria</taxon>
        <taxon>Pseudomonadati</taxon>
        <taxon>Pseudomonadota</taxon>
        <taxon>Gammaproteobacteria</taxon>
        <taxon>Moraxellales</taxon>
        <taxon>Moraxellaceae</taxon>
        <taxon>Acinetobacter</taxon>
    </lineage>
</organism>
<dbReference type="PROSITE" id="PS00198">
    <property type="entry name" value="4FE4S_FER_1"/>
    <property type="match status" value="1"/>
</dbReference>
<dbReference type="PROSITE" id="PS51379">
    <property type="entry name" value="4FE4S_FER_2"/>
    <property type="match status" value="2"/>
</dbReference>
<keyword evidence="3" id="KW-0408">Iron</keyword>
<dbReference type="InterPro" id="IPR047927">
    <property type="entry name" value="YfhL-like"/>
</dbReference>
<dbReference type="InterPro" id="IPR017896">
    <property type="entry name" value="4Fe4S_Fe-S-bd"/>
</dbReference>
<dbReference type="GO" id="GO:0005737">
    <property type="term" value="C:cytoplasm"/>
    <property type="evidence" value="ECO:0007669"/>
    <property type="project" value="TreeGrafter"/>
</dbReference>
<evidence type="ECO:0000256" key="3">
    <source>
        <dbReference type="ARBA" id="ARBA00023004"/>
    </source>
</evidence>
<dbReference type="InterPro" id="IPR017900">
    <property type="entry name" value="4Fe4S_Fe_S_CS"/>
</dbReference>
<dbReference type="SUPFAM" id="SSF54862">
    <property type="entry name" value="4Fe-4S ferredoxins"/>
    <property type="match status" value="1"/>
</dbReference>
<evidence type="ECO:0000313" key="7">
    <source>
        <dbReference type="Proteomes" id="UP000262257"/>
    </source>
</evidence>
<proteinExistence type="predicted"/>
<dbReference type="PANTHER" id="PTHR24960">
    <property type="entry name" value="PHOTOSYSTEM I IRON-SULFUR CENTER-RELATED"/>
    <property type="match status" value="1"/>
</dbReference>
<evidence type="ECO:0000256" key="2">
    <source>
        <dbReference type="ARBA" id="ARBA00022723"/>
    </source>
</evidence>
<evidence type="ECO:0000313" key="6">
    <source>
        <dbReference type="EMBL" id="HCM30424.1"/>
    </source>
</evidence>
<feature type="domain" description="4Fe-4S ferredoxin-type" evidence="5">
    <location>
        <begin position="29"/>
        <end position="64"/>
    </location>
</feature>
<gene>
    <name evidence="6" type="ORF">DIC32_01045</name>
</gene>
<accession>A0A3D3FYE2</accession>
<dbReference type="PANTHER" id="PTHR24960:SF79">
    <property type="entry name" value="PHOTOSYSTEM I IRON-SULFUR CENTER"/>
    <property type="match status" value="1"/>
</dbReference>
<evidence type="ECO:0000256" key="4">
    <source>
        <dbReference type="ARBA" id="ARBA00023014"/>
    </source>
</evidence>
<keyword evidence="4" id="KW-0411">Iron-sulfur</keyword>
<dbReference type="GO" id="GO:0051539">
    <property type="term" value="F:4 iron, 4 sulfur cluster binding"/>
    <property type="evidence" value="ECO:0007669"/>
    <property type="project" value="UniProtKB-KW"/>
</dbReference>
<dbReference type="Proteomes" id="UP000262257">
    <property type="component" value="Unassembled WGS sequence"/>
</dbReference>
<name>A0A3D3FYE2_ACIRA</name>
<dbReference type="AlphaFoldDB" id="A0A3D3FYE2"/>
<keyword evidence="1" id="KW-0004">4Fe-4S</keyword>
<dbReference type="InterPro" id="IPR050157">
    <property type="entry name" value="PSI_iron-sulfur_center"/>
</dbReference>
<evidence type="ECO:0000259" key="5">
    <source>
        <dbReference type="PROSITE" id="PS51379"/>
    </source>
</evidence>